<dbReference type="AlphaFoldDB" id="Q0EZP4"/>
<feature type="transmembrane region" description="Helical" evidence="6">
    <location>
        <begin position="70"/>
        <end position="88"/>
    </location>
</feature>
<reference evidence="7 8" key="1">
    <citation type="submission" date="2006-09" db="EMBL/GenBank/DDBJ databases">
        <authorList>
            <person name="Emerson D."/>
            <person name="Ferriera S."/>
            <person name="Johnson J."/>
            <person name="Kravitz S."/>
            <person name="Halpern A."/>
            <person name="Remington K."/>
            <person name="Beeson K."/>
            <person name="Tran B."/>
            <person name="Rogers Y.-H."/>
            <person name="Friedman R."/>
            <person name="Venter J.C."/>
        </authorList>
    </citation>
    <scope>NUCLEOTIDE SEQUENCE [LARGE SCALE GENOMIC DNA]</scope>
    <source>
        <strain evidence="7 8">PV-1</strain>
    </source>
</reference>
<evidence type="ECO:0000256" key="3">
    <source>
        <dbReference type="ARBA" id="ARBA00022692"/>
    </source>
</evidence>
<sequence length="120" mass="12579">MSEYSSIVRYQVGAGIVLMAVFILLGKYTLGASCLFGALLMAAGSWELARRVVASGGLDADGLQVSLYKGAAIRFVLILIGLAAGFLLGLNLPAIAGGMFAAQVLFYVVSLRRFGSEARD</sequence>
<keyword evidence="5 6" id="KW-0472">Membrane</keyword>
<dbReference type="InParanoid" id="Q0EZP4"/>
<keyword evidence="3 6" id="KW-0812">Transmembrane</keyword>
<dbReference type="EMBL" id="AATS01000006">
    <property type="protein sequence ID" value="EAU54660.1"/>
    <property type="molecule type" value="Genomic_DNA"/>
</dbReference>
<dbReference type="OrthoDB" id="9958013at2"/>
<comment type="caution">
    <text evidence="7">The sequence shown here is derived from an EMBL/GenBank/DDBJ whole genome shotgun (WGS) entry which is preliminary data.</text>
</comment>
<evidence type="ECO:0008006" key="9">
    <source>
        <dbReference type="Google" id="ProtNLM"/>
    </source>
</evidence>
<dbReference type="InterPro" id="IPR005598">
    <property type="entry name" value="ATP_synth_I"/>
</dbReference>
<evidence type="ECO:0000313" key="8">
    <source>
        <dbReference type="Proteomes" id="UP000005297"/>
    </source>
</evidence>
<comment type="subcellular location">
    <subcellularLocation>
        <location evidence="1">Cell membrane</location>
        <topology evidence="1">Multi-pass membrane protein</topology>
    </subcellularLocation>
</comment>
<name>Q0EZP4_9PROT</name>
<organism evidence="7 8">
    <name type="scientific">Mariprofundus ferrooxydans PV-1</name>
    <dbReference type="NCBI Taxonomy" id="314345"/>
    <lineage>
        <taxon>Bacteria</taxon>
        <taxon>Pseudomonadati</taxon>
        <taxon>Pseudomonadota</taxon>
        <taxon>Candidatius Mariprofundia</taxon>
        <taxon>Mariprofundales</taxon>
        <taxon>Mariprofundaceae</taxon>
        <taxon>Mariprofundus</taxon>
    </lineage>
</organism>
<dbReference type="GO" id="GO:0005886">
    <property type="term" value="C:plasma membrane"/>
    <property type="evidence" value="ECO:0007669"/>
    <property type="project" value="UniProtKB-SubCell"/>
</dbReference>
<protein>
    <recommendedName>
        <fullName evidence="9">ATP synthase subunit I</fullName>
    </recommendedName>
</protein>
<gene>
    <name evidence="7" type="ORF">SPV1_13789</name>
</gene>
<dbReference type="RefSeq" id="WP_009850270.1">
    <property type="nucleotide sequence ID" value="NZ_DS022294.1"/>
</dbReference>
<keyword evidence="4 6" id="KW-1133">Transmembrane helix</keyword>
<evidence type="ECO:0000256" key="6">
    <source>
        <dbReference type="SAM" id="Phobius"/>
    </source>
</evidence>
<keyword evidence="2" id="KW-1003">Cell membrane</keyword>
<dbReference type="STRING" id="314344.AL013_10210"/>
<evidence type="ECO:0000256" key="5">
    <source>
        <dbReference type="ARBA" id="ARBA00023136"/>
    </source>
</evidence>
<dbReference type="Pfam" id="PF03899">
    <property type="entry name" value="ATP-synt_I"/>
    <property type="match status" value="1"/>
</dbReference>
<evidence type="ECO:0000256" key="1">
    <source>
        <dbReference type="ARBA" id="ARBA00004651"/>
    </source>
</evidence>
<keyword evidence="8" id="KW-1185">Reference proteome</keyword>
<evidence type="ECO:0000313" key="7">
    <source>
        <dbReference type="EMBL" id="EAU54660.1"/>
    </source>
</evidence>
<proteinExistence type="predicted"/>
<dbReference type="HOGENOM" id="CLU_2046867_0_0_0"/>
<evidence type="ECO:0000256" key="2">
    <source>
        <dbReference type="ARBA" id="ARBA00022475"/>
    </source>
</evidence>
<evidence type="ECO:0000256" key="4">
    <source>
        <dbReference type="ARBA" id="ARBA00022989"/>
    </source>
</evidence>
<accession>Q0EZP4</accession>
<dbReference type="Proteomes" id="UP000005297">
    <property type="component" value="Unassembled WGS sequence"/>
</dbReference>